<evidence type="ECO:0000259" key="5">
    <source>
        <dbReference type="SMART" id="SM00490"/>
    </source>
</evidence>
<evidence type="ECO:0000256" key="2">
    <source>
        <dbReference type="ARBA" id="ARBA00022741"/>
    </source>
</evidence>
<dbReference type="EMBL" id="JAFEKC020000003">
    <property type="protein sequence ID" value="KAK0516099.1"/>
    <property type="molecule type" value="Genomic_DNA"/>
</dbReference>
<sequence>MRFQKNFPYLEGKVKHWFGSPAQGRGRRYSSRAKVLDTNRGSVIEYVLGSPDEPATATHIVMTTYQTMRPSEEVQDLDDNVADNKFIPKTLKTFYKSPLAHVFGHTVCDKAHYMKNASSRTLHAIKVLKIRSLAFLSEQQVEAFLATLGFRVLAIRSSHTLQDRERTRRDFNDLTHASEVLVTSIRVSSSSVNLHHGCSDVVFVDVPPNCSEMQQAIGRVYCLGQEHAVHAYLLTLDHTYDQVLQARSARKTAWANWRPKPYDARTNAAVKSSSRVK</sequence>
<comment type="subcellular location">
    <subcellularLocation>
        <location evidence="1">Nucleus</location>
    </subcellularLocation>
</comment>
<keyword evidence="7" id="KW-1185">Reference proteome</keyword>
<dbReference type="AlphaFoldDB" id="A0AA39R9I7"/>
<evidence type="ECO:0000256" key="1">
    <source>
        <dbReference type="ARBA" id="ARBA00004123"/>
    </source>
</evidence>
<dbReference type="SUPFAM" id="SSF52540">
    <property type="entry name" value="P-loop containing nucleoside triphosphate hydrolases"/>
    <property type="match status" value="1"/>
</dbReference>
<dbReference type="InterPro" id="IPR044567">
    <property type="entry name" value="CLSY/DRD1"/>
</dbReference>
<keyword evidence="4" id="KW-0539">Nucleus</keyword>
<evidence type="ECO:0000256" key="3">
    <source>
        <dbReference type="ARBA" id="ARBA00022840"/>
    </source>
</evidence>
<dbReference type="GO" id="GO:0005524">
    <property type="term" value="F:ATP binding"/>
    <property type="evidence" value="ECO:0007669"/>
    <property type="project" value="UniProtKB-KW"/>
</dbReference>
<dbReference type="InterPro" id="IPR001650">
    <property type="entry name" value="Helicase_C-like"/>
</dbReference>
<comment type="caution">
    <text evidence="6">The sequence shown here is derived from an EMBL/GenBank/DDBJ whole genome shotgun (WGS) entry which is preliminary data.</text>
</comment>
<reference evidence="6" key="1">
    <citation type="submission" date="2023-03" db="EMBL/GenBank/DDBJ databases">
        <title>Complete genome of Cladonia borealis.</title>
        <authorList>
            <person name="Park H."/>
        </authorList>
    </citation>
    <scope>NUCLEOTIDE SEQUENCE</scope>
    <source>
        <strain evidence="6">ANT050790</strain>
    </source>
</reference>
<evidence type="ECO:0000313" key="7">
    <source>
        <dbReference type="Proteomes" id="UP001166286"/>
    </source>
</evidence>
<name>A0AA39R9I7_9LECA</name>
<accession>A0AA39R9I7</accession>
<dbReference type="Pfam" id="PF00271">
    <property type="entry name" value="Helicase_C"/>
    <property type="match status" value="1"/>
</dbReference>
<dbReference type="PANTHER" id="PTHR45821">
    <property type="entry name" value="SNF2 DOMAIN-CONTAINING PROTEIN CLASSY 2-RELATED"/>
    <property type="match status" value="1"/>
</dbReference>
<evidence type="ECO:0000256" key="4">
    <source>
        <dbReference type="ARBA" id="ARBA00023242"/>
    </source>
</evidence>
<organism evidence="6 7">
    <name type="scientific">Cladonia borealis</name>
    <dbReference type="NCBI Taxonomy" id="184061"/>
    <lineage>
        <taxon>Eukaryota</taxon>
        <taxon>Fungi</taxon>
        <taxon>Dikarya</taxon>
        <taxon>Ascomycota</taxon>
        <taxon>Pezizomycotina</taxon>
        <taxon>Lecanoromycetes</taxon>
        <taxon>OSLEUM clade</taxon>
        <taxon>Lecanoromycetidae</taxon>
        <taxon>Lecanorales</taxon>
        <taxon>Lecanorineae</taxon>
        <taxon>Cladoniaceae</taxon>
        <taxon>Cladonia</taxon>
    </lineage>
</organism>
<gene>
    <name evidence="6" type="ORF">JMJ35_002133</name>
</gene>
<dbReference type="PANTHER" id="PTHR45821:SF5">
    <property type="entry name" value="SNF2 DOMAIN-CONTAINING PROTEIN CLASSY 4"/>
    <property type="match status" value="1"/>
</dbReference>
<dbReference type="GO" id="GO:0005634">
    <property type="term" value="C:nucleus"/>
    <property type="evidence" value="ECO:0007669"/>
    <property type="project" value="UniProtKB-SubCell"/>
</dbReference>
<dbReference type="Proteomes" id="UP001166286">
    <property type="component" value="Unassembled WGS sequence"/>
</dbReference>
<feature type="domain" description="Helicase C-terminal" evidence="5">
    <location>
        <begin position="139"/>
        <end position="224"/>
    </location>
</feature>
<dbReference type="Gene3D" id="3.40.50.300">
    <property type="entry name" value="P-loop containing nucleotide triphosphate hydrolases"/>
    <property type="match status" value="1"/>
</dbReference>
<protein>
    <recommendedName>
        <fullName evidence="5">Helicase C-terminal domain-containing protein</fullName>
    </recommendedName>
</protein>
<dbReference type="SMART" id="SM00490">
    <property type="entry name" value="HELICc"/>
    <property type="match status" value="1"/>
</dbReference>
<keyword evidence="3" id="KW-0067">ATP-binding</keyword>
<keyword evidence="2" id="KW-0547">Nucleotide-binding</keyword>
<proteinExistence type="predicted"/>
<evidence type="ECO:0000313" key="6">
    <source>
        <dbReference type="EMBL" id="KAK0516099.1"/>
    </source>
</evidence>
<dbReference type="InterPro" id="IPR027417">
    <property type="entry name" value="P-loop_NTPase"/>
</dbReference>